<dbReference type="EMBL" id="JAANCM010000004">
    <property type="protein sequence ID" value="NHT75925.1"/>
    <property type="molecule type" value="Genomic_DNA"/>
</dbReference>
<reference evidence="2" key="1">
    <citation type="submission" date="2020-03" db="EMBL/GenBank/DDBJ databases">
        <title>Ferranicluibacter endophyticum gen. nov., sp. nov., a new genus isolated from Rubus ulmifolius Schott. stem.</title>
        <authorList>
            <person name="Roca-Couso R."/>
            <person name="Flores-Felix J.D."/>
            <person name="Igual J.M."/>
            <person name="Rivas R."/>
        </authorList>
    </citation>
    <scope>NUCLEOTIDE SEQUENCE</scope>
    <source>
        <strain evidence="2">CRRU44</strain>
    </source>
</reference>
<comment type="caution">
    <text evidence="2">The sequence shown here is derived from an EMBL/GenBank/DDBJ whole genome shotgun (WGS) entry which is preliminary data.</text>
</comment>
<gene>
    <name evidence="2" type="ORF">G8E10_09230</name>
    <name evidence="3" type="ORF">G8E10_09565</name>
</gene>
<evidence type="ECO:0000256" key="1">
    <source>
        <dbReference type="SAM" id="MobiDB-lite"/>
    </source>
</evidence>
<accession>A0AA43ZDN3</accession>
<keyword evidence="4" id="KW-1185">Reference proteome</keyword>
<evidence type="ECO:0000313" key="4">
    <source>
        <dbReference type="Proteomes" id="UP001155840"/>
    </source>
</evidence>
<name>A0AA43ZDN3_9HYPH</name>
<proteinExistence type="predicted"/>
<organism evidence="2 4">
    <name type="scientific">Ferranicluibacter rubi</name>
    <dbReference type="NCBI Taxonomy" id="2715133"/>
    <lineage>
        <taxon>Bacteria</taxon>
        <taxon>Pseudomonadati</taxon>
        <taxon>Pseudomonadota</taxon>
        <taxon>Alphaproteobacteria</taxon>
        <taxon>Hyphomicrobiales</taxon>
        <taxon>Rhizobiaceae</taxon>
        <taxon>Ferranicluibacter</taxon>
    </lineage>
</organism>
<sequence>MKQQQPKEDPELARQKAAAAQEKINTMRDRLTTETDQSLRMFGARSALAGTGRVSPLVGK</sequence>
<dbReference type="Proteomes" id="UP001155840">
    <property type="component" value="Unassembled WGS sequence"/>
</dbReference>
<evidence type="ECO:0000313" key="2">
    <source>
        <dbReference type="EMBL" id="NHT75925.1"/>
    </source>
</evidence>
<protein>
    <submittedName>
        <fullName evidence="2">Uncharacterized protein</fullName>
    </submittedName>
</protein>
<dbReference type="EMBL" id="JAANCM010000004">
    <property type="protein sequence ID" value="NHT75985.1"/>
    <property type="molecule type" value="Genomic_DNA"/>
</dbReference>
<evidence type="ECO:0000313" key="3">
    <source>
        <dbReference type="EMBL" id="NHT75985.1"/>
    </source>
</evidence>
<feature type="region of interest" description="Disordered" evidence="1">
    <location>
        <begin position="1"/>
        <end position="38"/>
    </location>
</feature>
<feature type="compositionally biased region" description="Basic and acidic residues" evidence="1">
    <location>
        <begin position="1"/>
        <end position="14"/>
    </location>
</feature>
<dbReference type="AlphaFoldDB" id="A0AA43ZDN3"/>